<dbReference type="InterPro" id="IPR057334">
    <property type="entry name" value="PH_2nd_LRR"/>
</dbReference>
<dbReference type="PANTHER" id="PTHR24111:SF0">
    <property type="entry name" value="LEUCINE-RICH REPEAT-CONTAINING PROTEIN"/>
    <property type="match status" value="1"/>
</dbReference>
<organism evidence="4 5">
    <name type="scientific">Humicola insolens</name>
    <name type="common">Soft-rot fungus</name>
    <dbReference type="NCBI Taxonomy" id="85995"/>
    <lineage>
        <taxon>Eukaryota</taxon>
        <taxon>Fungi</taxon>
        <taxon>Dikarya</taxon>
        <taxon>Ascomycota</taxon>
        <taxon>Pezizomycotina</taxon>
        <taxon>Sordariomycetes</taxon>
        <taxon>Sordariomycetidae</taxon>
        <taxon>Sordariales</taxon>
        <taxon>Chaetomiaceae</taxon>
        <taxon>Mycothermus</taxon>
    </lineage>
</organism>
<feature type="region of interest" description="Disordered" evidence="2">
    <location>
        <begin position="1"/>
        <end position="27"/>
    </location>
</feature>
<accession>A0ABR3V872</accession>
<feature type="region of interest" description="Disordered" evidence="2">
    <location>
        <begin position="955"/>
        <end position="978"/>
    </location>
</feature>
<reference evidence="4 5" key="1">
    <citation type="journal article" date="2024" name="Commun. Biol.">
        <title>Comparative genomic analysis of thermophilic fungi reveals convergent evolutionary adaptations and gene losses.</title>
        <authorList>
            <person name="Steindorff A.S."/>
            <person name="Aguilar-Pontes M.V."/>
            <person name="Robinson A.J."/>
            <person name="Andreopoulos B."/>
            <person name="LaButti K."/>
            <person name="Kuo A."/>
            <person name="Mondo S."/>
            <person name="Riley R."/>
            <person name="Otillar R."/>
            <person name="Haridas S."/>
            <person name="Lipzen A."/>
            <person name="Grimwood J."/>
            <person name="Schmutz J."/>
            <person name="Clum A."/>
            <person name="Reid I.D."/>
            <person name="Moisan M.C."/>
            <person name="Butler G."/>
            <person name="Nguyen T.T.M."/>
            <person name="Dewar K."/>
            <person name="Conant G."/>
            <person name="Drula E."/>
            <person name="Henrissat B."/>
            <person name="Hansel C."/>
            <person name="Singer S."/>
            <person name="Hutchinson M.I."/>
            <person name="de Vries R.P."/>
            <person name="Natvig D.O."/>
            <person name="Powell A.J."/>
            <person name="Tsang A."/>
            <person name="Grigoriev I.V."/>
        </authorList>
    </citation>
    <scope>NUCLEOTIDE SEQUENCE [LARGE SCALE GENOMIC DNA]</scope>
    <source>
        <strain evidence="4 5">CBS 620.91</strain>
    </source>
</reference>
<evidence type="ECO:0000256" key="1">
    <source>
        <dbReference type="ARBA" id="ARBA00022737"/>
    </source>
</evidence>
<dbReference type="InterPro" id="IPR052201">
    <property type="entry name" value="LRR-containing_regulator"/>
</dbReference>
<proteinExistence type="predicted"/>
<keyword evidence="1" id="KW-0677">Repeat</keyword>
<dbReference type="Gene3D" id="3.80.10.10">
    <property type="entry name" value="Ribonuclease Inhibitor"/>
    <property type="match status" value="1"/>
</dbReference>
<dbReference type="SUPFAM" id="SSF52047">
    <property type="entry name" value="RNI-like"/>
    <property type="match status" value="1"/>
</dbReference>
<name>A0ABR3V872_HUMIN</name>
<comment type="caution">
    <text evidence="4">The sequence shown here is derived from an EMBL/GenBank/DDBJ whole genome shotgun (WGS) entry which is preliminary data.</text>
</comment>
<keyword evidence="5" id="KW-1185">Reference proteome</keyword>
<dbReference type="PANTHER" id="PTHR24111">
    <property type="entry name" value="LEUCINE-RICH REPEAT-CONTAINING PROTEIN 34"/>
    <property type="match status" value="1"/>
</dbReference>
<sequence length="1083" mass="120163">MASNEPTASVPGLRRGSSEVTEGPSRLSLSICSTPDNASLANTATSTFSPSSIDWTAQKVEGHGPLEPESGLLKSKAPHLVITTSHLIKMKSLADAQVLFPELASETGKRSSRGPAPSPLLVIPTDAIVSAFPAESTRQPSCGIEVWWRDPQSSNHASFCRCDIFSFSTREQRNEQLHHIARAILANQHDESSHAASSPLRNWHDLRPLLERVHDTAEHPRFHQRRPDIFPVVPRGATRRECMPKLDEAGKKYQEVPAFFLVVGTFYCHLVEVHRVAKGGGEPPVCRHRTYGLVTLEELRGEWMFQEERFTMTFREPFEHPVTLELASRYYRQIIRAVGMADRYLKPAWPQMWQTREVFHVSGLQEAQYLVAKEDYGSFQRTLEAYLAAYQCDIVDWEINWRTPYAPEFRLLPARRGPYTPRQLLAVLRALRYNDYFASLSFRGVDLSVLWGLKDTSSGNPPYLSRSCYVLEPDEIRILRQSPLLHQEFHALAFCSETVRQMDLSNCSSSLSSRLSMDKTSVSDLEFLAPILSLLRCGITKCNRLIVSGNILPLGDIQDLALTMKCGVIRALDVSRCGLDDFNLHDIVVDSLPEQRGQLRALTISGNPGRLPARVLPDLLGYLADVRELNLSGSIQGDGFIEYSVLPVDALQCMNNLEELNLSGYKLDDAAFHDLERFLQYRSWQLKHGCPTRLHKLVLNHCGITGSLAARLFDAIDVNCGLTLSLSGNPLEQCIDSLAATIRSHKGPAALYLDMVEFRHESNYLTLIQSLTSTTHLYLLSLVGTAPAPSPSGRCSDELVSTLHSFLAQNTSIRHLDLSGFSSKLDDVQLPQGWGRSLAGLAENATLTHLRVRNQNLHGDAGVLGRALAQNRTLVAVDCRDNNLNLTSLRFLVDSLAEAGSRSSVVEFPLACRKERDAIWANVLRSLKRASAGAVLSSCISAGAVNGTFWIGPAASPSTPHHRRSSSTPVTPAITTSPVRDVAREEEAVLLRRTLDDTLAQLEAILRANRERKVKDAQYDHEAEGIMGHEEDDDDHGPSCWPSATELAAIGRGEALVSETGIEEEDELVVEMVRDFQRAGFEV</sequence>
<evidence type="ECO:0000256" key="2">
    <source>
        <dbReference type="SAM" id="MobiDB-lite"/>
    </source>
</evidence>
<dbReference type="Proteomes" id="UP001583172">
    <property type="component" value="Unassembled WGS sequence"/>
</dbReference>
<evidence type="ECO:0000313" key="5">
    <source>
        <dbReference type="Proteomes" id="UP001583172"/>
    </source>
</evidence>
<feature type="domain" description="LRR-containing protein second PH" evidence="3">
    <location>
        <begin position="224"/>
        <end position="351"/>
    </location>
</feature>
<protein>
    <recommendedName>
        <fullName evidence="3">LRR-containing protein second PH domain-containing protein</fullName>
    </recommendedName>
</protein>
<evidence type="ECO:0000259" key="3">
    <source>
        <dbReference type="Pfam" id="PF25353"/>
    </source>
</evidence>
<dbReference type="InterPro" id="IPR032675">
    <property type="entry name" value="LRR_dom_sf"/>
</dbReference>
<gene>
    <name evidence="4" type="ORF">VTJ49DRAFT_3142</name>
</gene>
<dbReference type="Pfam" id="PF25353">
    <property type="entry name" value="PH_2nd_LRR"/>
    <property type="match status" value="1"/>
</dbReference>
<dbReference type="EMBL" id="JAZGSY010000244">
    <property type="protein sequence ID" value="KAL1838019.1"/>
    <property type="molecule type" value="Genomic_DNA"/>
</dbReference>
<evidence type="ECO:0000313" key="4">
    <source>
        <dbReference type="EMBL" id="KAL1838019.1"/>
    </source>
</evidence>